<evidence type="ECO:0000313" key="3">
    <source>
        <dbReference type="Proteomes" id="UP000198640"/>
    </source>
</evidence>
<dbReference type="Pfam" id="PF13432">
    <property type="entry name" value="TPR_16"/>
    <property type="match status" value="1"/>
</dbReference>
<dbReference type="STRING" id="44576.SAMN05421881_103119"/>
<feature type="signal peptide" evidence="1">
    <location>
        <begin position="1"/>
        <end position="28"/>
    </location>
</feature>
<dbReference type="Proteomes" id="UP000198640">
    <property type="component" value="Unassembled WGS sequence"/>
</dbReference>
<protein>
    <submittedName>
        <fullName evidence="2">Tetratricopeptide repeat-containing protein</fullName>
    </submittedName>
</protein>
<dbReference type="AlphaFoldDB" id="A0A1H3J9X9"/>
<proteinExistence type="predicted"/>
<evidence type="ECO:0000256" key="1">
    <source>
        <dbReference type="SAM" id="SignalP"/>
    </source>
</evidence>
<dbReference type="InterPro" id="IPR011990">
    <property type="entry name" value="TPR-like_helical_dom_sf"/>
</dbReference>
<dbReference type="Pfam" id="PF14559">
    <property type="entry name" value="TPR_19"/>
    <property type="match status" value="1"/>
</dbReference>
<dbReference type="Gene3D" id="1.25.40.10">
    <property type="entry name" value="Tetratricopeptide repeat domain"/>
    <property type="match status" value="2"/>
</dbReference>
<organism evidence="2 3">
    <name type="scientific">Nitrosomonas halophila</name>
    <dbReference type="NCBI Taxonomy" id="44576"/>
    <lineage>
        <taxon>Bacteria</taxon>
        <taxon>Pseudomonadati</taxon>
        <taxon>Pseudomonadota</taxon>
        <taxon>Betaproteobacteria</taxon>
        <taxon>Nitrosomonadales</taxon>
        <taxon>Nitrosomonadaceae</taxon>
        <taxon>Nitrosomonas</taxon>
    </lineage>
</organism>
<gene>
    <name evidence="2" type="ORF">SAMN05421881_103119</name>
</gene>
<feature type="chain" id="PRO_5011467593" evidence="1">
    <location>
        <begin position="29"/>
        <end position="417"/>
    </location>
</feature>
<dbReference type="RefSeq" id="WP_218132794.1">
    <property type="nucleotide sequence ID" value="NZ_FNOY01000031.1"/>
</dbReference>
<reference evidence="2 3" key="1">
    <citation type="submission" date="2016-10" db="EMBL/GenBank/DDBJ databases">
        <authorList>
            <person name="de Groot N.N."/>
        </authorList>
    </citation>
    <scope>NUCLEOTIDE SEQUENCE [LARGE SCALE GENOMIC DNA]</scope>
    <source>
        <strain evidence="2 3">Nm1</strain>
    </source>
</reference>
<keyword evidence="3" id="KW-1185">Reference proteome</keyword>
<sequence length="417" mass="46887">MKRLTLLAGARMIALAILVQVYTAPAWSQENGVSNATFQVLQQADAFLRQGQAERARQALSGLQDRIKDNAYEQAVVLQYLAYAHAGSDNPRAALGAALEAIKSGLLDDDAVHGLHALAGQAAFYLEDYRASIDHLAQWLQQASAVDADVYYMAGYAAYRANRPDTAIVYLEQATALHKAPSPAIIQLLLSLYIDRKAYAKAEPLVKRLIADAPQTREWWLYLSSLYAHQNRYDQALATMMLAYYAGQAKQSDILQLVRLNAQQGLPAKAARLLETEMANQRLVRNYEHLKLLYSCWRLARENGQAAQVLAEAAVLAPNGEDFLMLGRLSMQRNDWRSAKTHFQQGLRKGGLRRVHQARLWLGIAAFKTDDAALARQVLEPLLEVENVKHEASYWLKRIDRPKYTHMYQHSVEISRM</sequence>
<name>A0A1H3J9X9_9PROT</name>
<evidence type="ECO:0000313" key="2">
    <source>
        <dbReference type="EMBL" id="SDY36389.1"/>
    </source>
</evidence>
<accession>A0A1H3J9X9</accession>
<dbReference type="SUPFAM" id="SSF48452">
    <property type="entry name" value="TPR-like"/>
    <property type="match status" value="1"/>
</dbReference>
<dbReference type="EMBL" id="FNOY01000031">
    <property type="protein sequence ID" value="SDY36389.1"/>
    <property type="molecule type" value="Genomic_DNA"/>
</dbReference>
<keyword evidence="1" id="KW-0732">Signal</keyword>